<evidence type="ECO:0000313" key="1">
    <source>
        <dbReference type="EMBL" id="WCL54688.1"/>
    </source>
</evidence>
<sequence length="234" mass="25443">MTTARLDNVNHSNIKVLTGHGAAFGEAVNQVAVFASEFADVQRDYPILFRRDEQNMLQALAILGLGRDENLYLDGDRWDAFYIPALMRRGPFMIGFADGGEPVIHVDLDHPRIVEDGSKGEPLFLPQGGHAPALEAAVDALRTIHIGVEAANALTTLFTEMKLAEPVQLQVSVSDTEVVDFEGYLAVTPEKIASLDGAALERLNKAGLLEVAVFAAASLTNMSRLIAYRQRRSA</sequence>
<dbReference type="AlphaFoldDB" id="A0AAF0BHW3"/>
<dbReference type="InterPro" id="IPR010836">
    <property type="entry name" value="SapC"/>
</dbReference>
<accession>A0AAF0BHW3</accession>
<dbReference type="RefSeq" id="WP_289504407.1">
    <property type="nucleotide sequence ID" value="NZ_CP116805.1"/>
</dbReference>
<dbReference type="Pfam" id="PF07277">
    <property type="entry name" value="SapC"/>
    <property type="match status" value="1"/>
</dbReference>
<protein>
    <submittedName>
        <fullName evidence="1">SapC family protein</fullName>
    </submittedName>
</protein>
<dbReference type="Proteomes" id="UP001217500">
    <property type="component" value="Chromosome"/>
</dbReference>
<gene>
    <name evidence="1" type="ORF">PH603_02800</name>
</gene>
<keyword evidence="2" id="KW-1185">Reference proteome</keyword>
<organism evidence="1 2">
    <name type="scientific">Gimibacter soli</name>
    <dbReference type="NCBI Taxonomy" id="3024400"/>
    <lineage>
        <taxon>Bacteria</taxon>
        <taxon>Pseudomonadati</taxon>
        <taxon>Pseudomonadota</taxon>
        <taxon>Alphaproteobacteria</taxon>
        <taxon>Kordiimonadales</taxon>
        <taxon>Temperatibacteraceae</taxon>
        <taxon>Gimibacter</taxon>
    </lineage>
</organism>
<dbReference type="KEGG" id="gso:PH603_02800"/>
<name>A0AAF0BHW3_9PROT</name>
<dbReference type="EMBL" id="CP116805">
    <property type="protein sequence ID" value="WCL54688.1"/>
    <property type="molecule type" value="Genomic_DNA"/>
</dbReference>
<evidence type="ECO:0000313" key="2">
    <source>
        <dbReference type="Proteomes" id="UP001217500"/>
    </source>
</evidence>
<reference evidence="1" key="1">
    <citation type="submission" date="2023-01" db="EMBL/GenBank/DDBJ databases">
        <title>The genome sequence of Kordiimonadaceae bacterium 6D33.</title>
        <authorList>
            <person name="Liu Y."/>
        </authorList>
    </citation>
    <scope>NUCLEOTIDE SEQUENCE</scope>
    <source>
        <strain evidence="1">6D33</strain>
    </source>
</reference>
<proteinExistence type="predicted"/>